<keyword evidence="4" id="KW-0804">Transcription</keyword>
<dbReference type="PANTHER" id="PTHR30055">
    <property type="entry name" value="HTH-TYPE TRANSCRIPTIONAL REGULATOR RUTR"/>
    <property type="match status" value="1"/>
</dbReference>
<gene>
    <name evidence="8" type="ORF">SAMN04490248_10215</name>
</gene>
<name>A0A1H8MBP8_9RHOB</name>
<feature type="compositionally biased region" description="Polar residues" evidence="6">
    <location>
        <begin position="262"/>
        <end position="272"/>
    </location>
</feature>
<accession>A0A1H8MBP8</accession>
<keyword evidence="2" id="KW-0805">Transcription regulation</keyword>
<dbReference type="SUPFAM" id="SSF46689">
    <property type="entry name" value="Homeodomain-like"/>
    <property type="match status" value="1"/>
</dbReference>
<evidence type="ECO:0000256" key="3">
    <source>
        <dbReference type="ARBA" id="ARBA00023125"/>
    </source>
</evidence>
<evidence type="ECO:0000313" key="8">
    <source>
        <dbReference type="EMBL" id="SEO14785.1"/>
    </source>
</evidence>
<feature type="DNA-binding region" description="H-T-H motif" evidence="5">
    <location>
        <begin position="37"/>
        <end position="56"/>
    </location>
</feature>
<sequence length="272" mass="29178">MKNARPKRLRLDPEKRREAILDTAQALFRAQGWDNVSVADILDAAGLSKGGFYHHFSAKEDLLSALAQRVAERALTAGDKARRNAEGGAVARLNAFLAGSMRWQAENAEEIRVLIDILAHPGNDLLVQRMTHATRGAVVPELLALIGDGVADGAFDVVDAGVTAEIIFKLTQERGPVWADAVARASCGDFEGAVERLGARLRVEGAACDRLLGLSPGSVVLSHPANIRRLLTGLINVKADPSPKRNASVEACLSEDAPRTRTVGSTKSPRRR</sequence>
<dbReference type="OrthoDB" id="9811084at2"/>
<evidence type="ECO:0000256" key="6">
    <source>
        <dbReference type="SAM" id="MobiDB-lite"/>
    </source>
</evidence>
<dbReference type="STRING" id="569882.SAMN04490248_10215"/>
<dbReference type="RefSeq" id="WP_093114971.1">
    <property type="nucleotide sequence ID" value="NZ_FODS01000002.1"/>
</dbReference>
<dbReference type="EMBL" id="FODS01000002">
    <property type="protein sequence ID" value="SEO14785.1"/>
    <property type="molecule type" value="Genomic_DNA"/>
</dbReference>
<proteinExistence type="predicted"/>
<evidence type="ECO:0000256" key="5">
    <source>
        <dbReference type="PROSITE-ProRule" id="PRU00335"/>
    </source>
</evidence>
<dbReference type="GO" id="GO:0003700">
    <property type="term" value="F:DNA-binding transcription factor activity"/>
    <property type="evidence" value="ECO:0007669"/>
    <property type="project" value="TreeGrafter"/>
</dbReference>
<dbReference type="PRINTS" id="PR00455">
    <property type="entry name" value="HTHTETR"/>
</dbReference>
<keyword evidence="1" id="KW-0678">Repressor</keyword>
<dbReference type="Gene3D" id="1.10.357.10">
    <property type="entry name" value="Tetracycline Repressor, domain 2"/>
    <property type="match status" value="1"/>
</dbReference>
<evidence type="ECO:0000256" key="2">
    <source>
        <dbReference type="ARBA" id="ARBA00023015"/>
    </source>
</evidence>
<dbReference type="Proteomes" id="UP000198893">
    <property type="component" value="Unassembled WGS sequence"/>
</dbReference>
<dbReference type="SUPFAM" id="SSF48498">
    <property type="entry name" value="Tetracyclin repressor-like, C-terminal domain"/>
    <property type="match status" value="1"/>
</dbReference>
<dbReference type="GO" id="GO:0000976">
    <property type="term" value="F:transcription cis-regulatory region binding"/>
    <property type="evidence" value="ECO:0007669"/>
    <property type="project" value="TreeGrafter"/>
</dbReference>
<evidence type="ECO:0000259" key="7">
    <source>
        <dbReference type="PROSITE" id="PS50977"/>
    </source>
</evidence>
<dbReference type="InterPro" id="IPR036271">
    <property type="entry name" value="Tet_transcr_reg_TetR-rel_C_sf"/>
</dbReference>
<dbReference type="InterPro" id="IPR001647">
    <property type="entry name" value="HTH_TetR"/>
</dbReference>
<keyword evidence="9" id="KW-1185">Reference proteome</keyword>
<keyword evidence="3 5" id="KW-0238">DNA-binding</keyword>
<feature type="region of interest" description="Disordered" evidence="6">
    <location>
        <begin position="241"/>
        <end position="272"/>
    </location>
</feature>
<protein>
    <submittedName>
        <fullName evidence="8">DNA-binding transcriptional regulator, AcrR family</fullName>
    </submittedName>
</protein>
<reference evidence="8 9" key="1">
    <citation type="submission" date="2016-10" db="EMBL/GenBank/DDBJ databases">
        <authorList>
            <person name="de Groot N.N."/>
        </authorList>
    </citation>
    <scope>NUCLEOTIDE SEQUENCE [LARGE SCALE GENOMIC DNA]</scope>
    <source>
        <strain evidence="8 9">DSM 27842</strain>
    </source>
</reference>
<dbReference type="InterPro" id="IPR050109">
    <property type="entry name" value="HTH-type_TetR-like_transc_reg"/>
</dbReference>
<feature type="domain" description="HTH tetR-type" evidence="7">
    <location>
        <begin position="14"/>
        <end position="74"/>
    </location>
</feature>
<dbReference type="PROSITE" id="PS50977">
    <property type="entry name" value="HTH_TETR_2"/>
    <property type="match status" value="1"/>
</dbReference>
<dbReference type="Pfam" id="PF00440">
    <property type="entry name" value="TetR_N"/>
    <property type="match status" value="1"/>
</dbReference>
<dbReference type="PANTHER" id="PTHR30055:SF175">
    <property type="entry name" value="HTH-TYPE TRANSCRIPTIONAL REPRESSOR KSTR2"/>
    <property type="match status" value="1"/>
</dbReference>
<evidence type="ECO:0000256" key="1">
    <source>
        <dbReference type="ARBA" id="ARBA00022491"/>
    </source>
</evidence>
<evidence type="ECO:0000313" key="9">
    <source>
        <dbReference type="Proteomes" id="UP000198893"/>
    </source>
</evidence>
<evidence type="ECO:0000256" key="4">
    <source>
        <dbReference type="ARBA" id="ARBA00023163"/>
    </source>
</evidence>
<dbReference type="InterPro" id="IPR009057">
    <property type="entry name" value="Homeodomain-like_sf"/>
</dbReference>
<dbReference type="AlphaFoldDB" id="A0A1H8MBP8"/>
<organism evidence="8 9">
    <name type="scientific">Salinihabitans flavidus</name>
    <dbReference type="NCBI Taxonomy" id="569882"/>
    <lineage>
        <taxon>Bacteria</taxon>
        <taxon>Pseudomonadati</taxon>
        <taxon>Pseudomonadota</taxon>
        <taxon>Alphaproteobacteria</taxon>
        <taxon>Rhodobacterales</taxon>
        <taxon>Roseobacteraceae</taxon>
        <taxon>Salinihabitans</taxon>
    </lineage>
</organism>